<proteinExistence type="predicted"/>
<name>A0AAV4Y576_CAEEX</name>
<sequence>MPPSEHFVFVSLGDKTQFSVLCFPHPRSIVRPNLLGGRGVKNSTFSPPTPQLFGDCINQEEDFHHSLPGECVTSKRLTARCGHAPPASPGFQLNLHSSSNAWASRNVPSFTALLSLLSKGAIVTATPSPTPS</sequence>
<evidence type="ECO:0000313" key="1">
    <source>
        <dbReference type="EMBL" id="GIZ02397.1"/>
    </source>
</evidence>
<gene>
    <name evidence="1" type="ORF">CEXT_673281</name>
</gene>
<evidence type="ECO:0000313" key="2">
    <source>
        <dbReference type="Proteomes" id="UP001054945"/>
    </source>
</evidence>
<dbReference type="Proteomes" id="UP001054945">
    <property type="component" value="Unassembled WGS sequence"/>
</dbReference>
<protein>
    <submittedName>
        <fullName evidence="1">Uncharacterized protein</fullName>
    </submittedName>
</protein>
<dbReference type="EMBL" id="BPLR01018808">
    <property type="protein sequence ID" value="GIZ02397.1"/>
    <property type="molecule type" value="Genomic_DNA"/>
</dbReference>
<accession>A0AAV4Y576</accession>
<keyword evidence="2" id="KW-1185">Reference proteome</keyword>
<organism evidence="1 2">
    <name type="scientific">Caerostris extrusa</name>
    <name type="common">Bark spider</name>
    <name type="synonym">Caerostris bankana</name>
    <dbReference type="NCBI Taxonomy" id="172846"/>
    <lineage>
        <taxon>Eukaryota</taxon>
        <taxon>Metazoa</taxon>
        <taxon>Ecdysozoa</taxon>
        <taxon>Arthropoda</taxon>
        <taxon>Chelicerata</taxon>
        <taxon>Arachnida</taxon>
        <taxon>Araneae</taxon>
        <taxon>Araneomorphae</taxon>
        <taxon>Entelegynae</taxon>
        <taxon>Araneoidea</taxon>
        <taxon>Araneidae</taxon>
        <taxon>Caerostris</taxon>
    </lineage>
</organism>
<reference evidence="1 2" key="1">
    <citation type="submission" date="2021-06" db="EMBL/GenBank/DDBJ databases">
        <title>Caerostris extrusa draft genome.</title>
        <authorList>
            <person name="Kono N."/>
            <person name="Arakawa K."/>
        </authorList>
    </citation>
    <scope>NUCLEOTIDE SEQUENCE [LARGE SCALE GENOMIC DNA]</scope>
</reference>
<comment type="caution">
    <text evidence="1">The sequence shown here is derived from an EMBL/GenBank/DDBJ whole genome shotgun (WGS) entry which is preliminary data.</text>
</comment>
<dbReference type="AlphaFoldDB" id="A0AAV4Y576"/>